<dbReference type="OrthoDB" id="9813151at2"/>
<dbReference type="NCBIfam" id="NF033092">
    <property type="entry name" value="HK_WalK"/>
    <property type="match status" value="1"/>
</dbReference>
<dbReference type="SMART" id="SM00304">
    <property type="entry name" value="HAMP"/>
    <property type="match status" value="1"/>
</dbReference>
<dbReference type="Proteomes" id="UP000295416">
    <property type="component" value="Unassembled WGS sequence"/>
</dbReference>
<dbReference type="InterPro" id="IPR035965">
    <property type="entry name" value="PAS-like_dom_sf"/>
</dbReference>
<dbReference type="FunFam" id="3.30.565.10:FF:000006">
    <property type="entry name" value="Sensor histidine kinase WalK"/>
    <property type="match status" value="1"/>
</dbReference>
<dbReference type="AlphaFoldDB" id="A0A4V2SLH6"/>
<keyword evidence="4" id="KW-1003">Cell membrane</keyword>
<name>A0A4V2SLH6_9BACL</name>
<dbReference type="SMART" id="SM00091">
    <property type="entry name" value="PAS"/>
    <property type="match status" value="1"/>
</dbReference>
<dbReference type="EC" id="2.7.13.3" evidence="3"/>
<dbReference type="InterPro" id="IPR057640">
    <property type="entry name" value="Cache_WalK"/>
</dbReference>
<protein>
    <recommendedName>
        <fullName evidence="3">histidine kinase</fullName>
        <ecNumber evidence="3">2.7.13.3</ecNumber>
    </recommendedName>
</protein>
<evidence type="ECO:0000256" key="8">
    <source>
        <dbReference type="ARBA" id="ARBA00022741"/>
    </source>
</evidence>
<dbReference type="Gene3D" id="3.30.450.20">
    <property type="entry name" value="PAS domain"/>
    <property type="match status" value="2"/>
</dbReference>
<evidence type="ECO:0000259" key="17">
    <source>
        <dbReference type="PROSITE" id="PS50113"/>
    </source>
</evidence>
<dbReference type="PROSITE" id="PS50113">
    <property type="entry name" value="PAC"/>
    <property type="match status" value="1"/>
</dbReference>
<dbReference type="Pfam" id="PF00672">
    <property type="entry name" value="HAMP"/>
    <property type="match status" value="1"/>
</dbReference>
<dbReference type="Gene3D" id="1.10.8.500">
    <property type="entry name" value="HAMP domain in histidine kinase"/>
    <property type="match status" value="1"/>
</dbReference>
<keyword evidence="5" id="KW-0597">Phosphoprotein</keyword>
<dbReference type="Gene3D" id="1.10.287.130">
    <property type="match status" value="1"/>
</dbReference>
<evidence type="ECO:0000256" key="3">
    <source>
        <dbReference type="ARBA" id="ARBA00012438"/>
    </source>
</evidence>
<dbReference type="InterPro" id="IPR003660">
    <property type="entry name" value="HAMP_dom"/>
</dbReference>
<keyword evidence="20" id="KW-1185">Reference proteome</keyword>
<evidence type="ECO:0000256" key="7">
    <source>
        <dbReference type="ARBA" id="ARBA00022692"/>
    </source>
</evidence>
<dbReference type="InterPro" id="IPR003594">
    <property type="entry name" value="HATPase_dom"/>
</dbReference>
<evidence type="ECO:0000256" key="13">
    <source>
        <dbReference type="ARBA" id="ARBA00023136"/>
    </source>
</evidence>
<dbReference type="InterPro" id="IPR036097">
    <property type="entry name" value="HisK_dim/P_sf"/>
</dbReference>
<dbReference type="InterPro" id="IPR003661">
    <property type="entry name" value="HisK_dim/P_dom"/>
</dbReference>
<dbReference type="GO" id="GO:0005886">
    <property type="term" value="C:plasma membrane"/>
    <property type="evidence" value="ECO:0007669"/>
    <property type="project" value="UniProtKB-SubCell"/>
</dbReference>
<evidence type="ECO:0000313" key="19">
    <source>
        <dbReference type="EMBL" id="TCP23436.1"/>
    </source>
</evidence>
<keyword evidence="12" id="KW-0902">Two-component regulatory system</keyword>
<evidence type="ECO:0000256" key="5">
    <source>
        <dbReference type="ARBA" id="ARBA00022553"/>
    </source>
</evidence>
<feature type="transmembrane region" description="Helical" evidence="14">
    <location>
        <begin position="12"/>
        <end position="33"/>
    </location>
</feature>
<evidence type="ECO:0000259" key="15">
    <source>
        <dbReference type="PROSITE" id="PS50109"/>
    </source>
</evidence>
<keyword evidence="6" id="KW-0808">Transferase</keyword>
<keyword evidence="11 14" id="KW-1133">Transmembrane helix</keyword>
<evidence type="ECO:0000256" key="1">
    <source>
        <dbReference type="ARBA" id="ARBA00000085"/>
    </source>
</evidence>
<comment type="subcellular location">
    <subcellularLocation>
        <location evidence="2">Cell membrane</location>
        <topology evidence="2">Multi-pass membrane protein</topology>
    </subcellularLocation>
</comment>
<dbReference type="SUPFAM" id="SSF55785">
    <property type="entry name" value="PYP-like sensor domain (PAS domain)"/>
    <property type="match status" value="1"/>
</dbReference>
<dbReference type="GO" id="GO:0005524">
    <property type="term" value="F:ATP binding"/>
    <property type="evidence" value="ECO:0007669"/>
    <property type="project" value="UniProtKB-KW"/>
</dbReference>
<dbReference type="GO" id="GO:0016036">
    <property type="term" value="P:cellular response to phosphate starvation"/>
    <property type="evidence" value="ECO:0007669"/>
    <property type="project" value="TreeGrafter"/>
</dbReference>
<dbReference type="Pfam" id="PF23846">
    <property type="entry name" value="Cache_WalK"/>
    <property type="match status" value="1"/>
</dbReference>
<dbReference type="SUPFAM" id="SSF47384">
    <property type="entry name" value="Homodimeric domain of signal transducing histidine kinase"/>
    <property type="match status" value="1"/>
</dbReference>
<dbReference type="PRINTS" id="PR00344">
    <property type="entry name" value="BCTRLSENSOR"/>
</dbReference>
<dbReference type="PROSITE" id="PS50885">
    <property type="entry name" value="HAMP"/>
    <property type="match status" value="1"/>
</dbReference>
<evidence type="ECO:0000256" key="2">
    <source>
        <dbReference type="ARBA" id="ARBA00004651"/>
    </source>
</evidence>
<dbReference type="PROSITE" id="PS50109">
    <property type="entry name" value="HIS_KIN"/>
    <property type="match status" value="1"/>
</dbReference>
<organism evidence="19 20">
    <name type="scientific">Scopulibacillus darangshiensis</name>
    <dbReference type="NCBI Taxonomy" id="442528"/>
    <lineage>
        <taxon>Bacteria</taxon>
        <taxon>Bacillati</taxon>
        <taxon>Bacillota</taxon>
        <taxon>Bacilli</taxon>
        <taxon>Bacillales</taxon>
        <taxon>Sporolactobacillaceae</taxon>
        <taxon>Scopulibacillus</taxon>
    </lineage>
</organism>
<feature type="domain" description="PAC" evidence="17">
    <location>
        <begin position="328"/>
        <end position="383"/>
    </location>
</feature>
<keyword evidence="13 14" id="KW-0472">Membrane</keyword>
<dbReference type="CDD" id="cd00130">
    <property type="entry name" value="PAS"/>
    <property type="match status" value="1"/>
</dbReference>
<dbReference type="CDD" id="cd00082">
    <property type="entry name" value="HisKA"/>
    <property type="match status" value="1"/>
</dbReference>
<keyword evidence="8" id="KW-0547">Nucleotide-binding</keyword>
<accession>A0A4V2SLH6</accession>
<dbReference type="InterPro" id="IPR005467">
    <property type="entry name" value="His_kinase_dom"/>
</dbReference>
<dbReference type="GO" id="GO:0004721">
    <property type="term" value="F:phosphoprotein phosphatase activity"/>
    <property type="evidence" value="ECO:0007669"/>
    <property type="project" value="TreeGrafter"/>
</dbReference>
<dbReference type="Pfam" id="PF02518">
    <property type="entry name" value="HATPase_c"/>
    <property type="match status" value="1"/>
</dbReference>
<feature type="domain" description="Histidine kinase" evidence="15">
    <location>
        <begin position="387"/>
        <end position="604"/>
    </location>
</feature>
<keyword evidence="7 14" id="KW-0812">Transmembrane</keyword>
<evidence type="ECO:0000259" key="18">
    <source>
        <dbReference type="PROSITE" id="PS50885"/>
    </source>
</evidence>
<dbReference type="NCBIfam" id="TIGR00229">
    <property type="entry name" value="sensory_box"/>
    <property type="match status" value="1"/>
</dbReference>
<feature type="domain" description="HAMP" evidence="18">
    <location>
        <begin position="208"/>
        <end position="260"/>
    </location>
</feature>
<dbReference type="EMBL" id="SLXK01000032">
    <property type="protein sequence ID" value="TCP23436.1"/>
    <property type="molecule type" value="Genomic_DNA"/>
</dbReference>
<dbReference type="Pfam" id="PF00512">
    <property type="entry name" value="HisKA"/>
    <property type="match status" value="1"/>
</dbReference>
<dbReference type="CDD" id="cd06225">
    <property type="entry name" value="HAMP"/>
    <property type="match status" value="1"/>
</dbReference>
<proteinExistence type="predicted"/>
<keyword evidence="9 19" id="KW-0418">Kinase</keyword>
<evidence type="ECO:0000259" key="16">
    <source>
        <dbReference type="PROSITE" id="PS50112"/>
    </source>
</evidence>
<dbReference type="InterPro" id="IPR036890">
    <property type="entry name" value="HATPase_C_sf"/>
</dbReference>
<feature type="domain" description="PAS" evidence="16">
    <location>
        <begin position="265"/>
        <end position="337"/>
    </location>
</feature>
<feature type="transmembrane region" description="Helical" evidence="14">
    <location>
        <begin position="187"/>
        <end position="207"/>
    </location>
</feature>
<dbReference type="Pfam" id="PF13426">
    <property type="entry name" value="PAS_9"/>
    <property type="match status" value="1"/>
</dbReference>
<dbReference type="SMART" id="SM00388">
    <property type="entry name" value="HisKA"/>
    <property type="match status" value="1"/>
</dbReference>
<dbReference type="PANTHER" id="PTHR45453">
    <property type="entry name" value="PHOSPHATE REGULON SENSOR PROTEIN PHOR"/>
    <property type="match status" value="1"/>
</dbReference>
<dbReference type="InterPro" id="IPR000014">
    <property type="entry name" value="PAS"/>
</dbReference>
<keyword evidence="10" id="KW-0067">ATP-binding</keyword>
<dbReference type="InterPro" id="IPR049814">
    <property type="entry name" value="Resp_reg_WalK"/>
</dbReference>
<dbReference type="GO" id="GO:0000155">
    <property type="term" value="F:phosphorelay sensor kinase activity"/>
    <property type="evidence" value="ECO:0007669"/>
    <property type="project" value="InterPro"/>
</dbReference>
<evidence type="ECO:0000256" key="14">
    <source>
        <dbReference type="SAM" id="Phobius"/>
    </source>
</evidence>
<dbReference type="SUPFAM" id="SSF55874">
    <property type="entry name" value="ATPase domain of HSP90 chaperone/DNA topoisomerase II/histidine kinase"/>
    <property type="match status" value="1"/>
</dbReference>
<evidence type="ECO:0000256" key="6">
    <source>
        <dbReference type="ARBA" id="ARBA00022679"/>
    </source>
</evidence>
<dbReference type="PANTHER" id="PTHR45453:SF1">
    <property type="entry name" value="PHOSPHATE REGULON SENSOR PROTEIN PHOR"/>
    <property type="match status" value="1"/>
</dbReference>
<dbReference type="SUPFAM" id="SSF158472">
    <property type="entry name" value="HAMP domain-like"/>
    <property type="match status" value="1"/>
</dbReference>
<evidence type="ECO:0000313" key="20">
    <source>
        <dbReference type="Proteomes" id="UP000295416"/>
    </source>
</evidence>
<evidence type="ECO:0000256" key="10">
    <source>
        <dbReference type="ARBA" id="ARBA00022840"/>
    </source>
</evidence>
<dbReference type="SMART" id="SM00387">
    <property type="entry name" value="HATPase_c"/>
    <property type="match status" value="1"/>
</dbReference>
<comment type="catalytic activity">
    <reaction evidence="1">
        <text>ATP + protein L-histidine = ADP + protein N-phospho-L-histidine.</text>
        <dbReference type="EC" id="2.7.13.3"/>
    </reaction>
</comment>
<sequence>MKKVGFFKSIQVKFVLVYTLLILLAMQIIGVNFTDRVMENSLDTFNATLKQQANMLAINVGEAIKEAKETTQGDPNDITAKVNDQLSNIEGGLKEVEVIDDTGIIVATTDREHQDIVGKRTTDEKIMHDVLNSTNTNHQYKQRDEKTGERFGAITTPIMVDNQSYGILYVAKSMEGIYKDLRENNGILASATVIALLVTALLGMFLARTFTKPLAQMQKQALAISQGNFTRKVKRYDEDEIGQLAMSFNNMTERLHEANATTEAERRKLRSVLTYMTDGVIATDKNGHVILMNNRSEELLGVYRQNVLGSFIIDLLKVKDEYSIDDLYKLDQTIILDFSNDEQKILLRANFSMIKKESGAVNGLIAVLHDVTEQEQVETERREFVANVSHELRTPLTTMRSYLEALQDGAVNDEALATKFLGVTQTETERMIRLVNDLLQLSKLDAKDYTISPQRTEFMAFFNKIIDRFDMAKKQNIHLVRKLPDARVYVYIDRDKLTQVIDNIISNALKYSPEGGSLTFQVIKQKGFLRISISDQGVGIPKENLGKIFMRFYRVDRARSRKLGGTGLGLAIAKEMIEAQGGQIWAESEWNKGTTIIFTLPLTRGGREL</sequence>
<dbReference type="Gene3D" id="3.30.565.10">
    <property type="entry name" value="Histidine kinase-like ATPase, C-terminal domain"/>
    <property type="match status" value="1"/>
</dbReference>
<gene>
    <name evidence="19" type="ORF">EV207_13235</name>
</gene>
<evidence type="ECO:0000256" key="12">
    <source>
        <dbReference type="ARBA" id="ARBA00023012"/>
    </source>
</evidence>
<comment type="caution">
    <text evidence="19">The sequence shown here is derived from an EMBL/GenBank/DDBJ whole genome shotgun (WGS) entry which is preliminary data.</text>
</comment>
<evidence type="ECO:0000256" key="11">
    <source>
        <dbReference type="ARBA" id="ARBA00022989"/>
    </source>
</evidence>
<dbReference type="InterPro" id="IPR004358">
    <property type="entry name" value="Sig_transdc_His_kin-like_C"/>
</dbReference>
<dbReference type="FunFam" id="1.10.287.130:FF:000001">
    <property type="entry name" value="Two-component sensor histidine kinase"/>
    <property type="match status" value="1"/>
</dbReference>
<evidence type="ECO:0000256" key="4">
    <source>
        <dbReference type="ARBA" id="ARBA00022475"/>
    </source>
</evidence>
<dbReference type="InterPro" id="IPR050351">
    <property type="entry name" value="BphY/WalK/GraS-like"/>
</dbReference>
<evidence type="ECO:0000256" key="9">
    <source>
        <dbReference type="ARBA" id="ARBA00022777"/>
    </source>
</evidence>
<reference evidence="19 20" key="1">
    <citation type="submission" date="2019-03" db="EMBL/GenBank/DDBJ databases">
        <title>Genomic Encyclopedia of Type Strains, Phase IV (KMG-IV): sequencing the most valuable type-strain genomes for metagenomic binning, comparative biology and taxonomic classification.</title>
        <authorList>
            <person name="Goeker M."/>
        </authorList>
    </citation>
    <scope>NUCLEOTIDE SEQUENCE [LARGE SCALE GENOMIC DNA]</scope>
    <source>
        <strain evidence="19 20">DSM 19377</strain>
    </source>
</reference>
<dbReference type="PROSITE" id="PS50112">
    <property type="entry name" value="PAS"/>
    <property type="match status" value="1"/>
</dbReference>
<dbReference type="CDD" id="cd00075">
    <property type="entry name" value="HATPase"/>
    <property type="match status" value="1"/>
</dbReference>
<dbReference type="InterPro" id="IPR000700">
    <property type="entry name" value="PAS-assoc_C"/>
</dbReference>
<dbReference type="RefSeq" id="WP_132747412.1">
    <property type="nucleotide sequence ID" value="NZ_SLXK01000032.1"/>
</dbReference>